<reference evidence="1 2" key="1">
    <citation type="submission" date="2015-01" db="EMBL/GenBank/DDBJ databases">
        <title>Evolution of Trichinella species and genotypes.</title>
        <authorList>
            <person name="Korhonen P.K."/>
            <person name="Edoardo P."/>
            <person name="Giuseppe L.R."/>
            <person name="Gasser R.B."/>
        </authorList>
    </citation>
    <scope>NUCLEOTIDE SEQUENCE [LARGE SCALE GENOMIC DNA]</scope>
    <source>
        <strain evidence="1">ISS37</strain>
    </source>
</reference>
<comment type="caution">
    <text evidence="1">The sequence shown here is derived from an EMBL/GenBank/DDBJ whole genome shotgun (WGS) entry which is preliminary data.</text>
</comment>
<accession>A0A0V0SBJ1</accession>
<dbReference type="AlphaFoldDB" id="A0A0V0SBJ1"/>
<organism evidence="1 2">
    <name type="scientific">Trichinella nelsoni</name>
    <dbReference type="NCBI Taxonomy" id="6336"/>
    <lineage>
        <taxon>Eukaryota</taxon>
        <taxon>Metazoa</taxon>
        <taxon>Ecdysozoa</taxon>
        <taxon>Nematoda</taxon>
        <taxon>Enoplea</taxon>
        <taxon>Dorylaimia</taxon>
        <taxon>Trichinellida</taxon>
        <taxon>Trichinellidae</taxon>
        <taxon>Trichinella</taxon>
    </lineage>
</organism>
<name>A0A0V0SBJ1_9BILA</name>
<proteinExistence type="predicted"/>
<gene>
    <name evidence="1" type="ORF">T07_6747</name>
</gene>
<keyword evidence="2" id="KW-1185">Reference proteome</keyword>
<dbReference type="Proteomes" id="UP000054630">
    <property type="component" value="Unassembled WGS sequence"/>
</dbReference>
<evidence type="ECO:0000313" key="1">
    <source>
        <dbReference type="EMBL" id="KRX24099.1"/>
    </source>
</evidence>
<sequence length="52" mass="5392">LYLTPLAFGAPTGGNAPCSNICLLFKLISVSQGVSKQDGIVEVPEETLTAVE</sequence>
<dbReference type="EMBL" id="JYDL01000020">
    <property type="protein sequence ID" value="KRX24099.1"/>
    <property type="molecule type" value="Genomic_DNA"/>
</dbReference>
<feature type="non-terminal residue" evidence="1">
    <location>
        <position position="1"/>
    </location>
</feature>
<evidence type="ECO:0000313" key="2">
    <source>
        <dbReference type="Proteomes" id="UP000054630"/>
    </source>
</evidence>
<protein>
    <submittedName>
        <fullName evidence="1">Uncharacterized protein</fullName>
    </submittedName>
</protein>